<evidence type="ECO:0000259" key="2">
    <source>
        <dbReference type="Pfam" id="PF08241"/>
    </source>
</evidence>
<keyword evidence="1" id="KW-0808">Transferase</keyword>
<dbReference type="SUPFAM" id="SSF53335">
    <property type="entry name" value="S-adenosyl-L-methionine-dependent methyltransferases"/>
    <property type="match status" value="1"/>
</dbReference>
<feature type="domain" description="Methyltransferase type 11" evidence="2">
    <location>
        <begin position="22"/>
        <end position="117"/>
    </location>
</feature>
<dbReference type="Pfam" id="PF08241">
    <property type="entry name" value="Methyltransf_11"/>
    <property type="match status" value="1"/>
</dbReference>
<dbReference type="InterPro" id="IPR029063">
    <property type="entry name" value="SAM-dependent_MTases_sf"/>
</dbReference>
<dbReference type="GO" id="GO:0008757">
    <property type="term" value="F:S-adenosylmethionine-dependent methyltransferase activity"/>
    <property type="evidence" value="ECO:0007669"/>
    <property type="project" value="InterPro"/>
</dbReference>
<dbReference type="PANTHER" id="PTHR43861:SF3">
    <property type="entry name" value="PUTATIVE (AFU_ORTHOLOGUE AFUA_2G14390)-RELATED"/>
    <property type="match status" value="1"/>
</dbReference>
<organism evidence="3">
    <name type="scientific">freshwater metagenome</name>
    <dbReference type="NCBI Taxonomy" id="449393"/>
    <lineage>
        <taxon>unclassified sequences</taxon>
        <taxon>metagenomes</taxon>
        <taxon>ecological metagenomes</taxon>
    </lineage>
</organism>
<evidence type="ECO:0000256" key="1">
    <source>
        <dbReference type="ARBA" id="ARBA00022679"/>
    </source>
</evidence>
<dbReference type="CDD" id="cd02440">
    <property type="entry name" value="AdoMet_MTases"/>
    <property type="match status" value="1"/>
</dbReference>
<accession>A0A6J6Y400</accession>
<protein>
    <submittedName>
        <fullName evidence="3">Unannotated protein</fullName>
    </submittedName>
</protein>
<sequence length="191" mass="20471">MQDATTKIAHRLLGPLAGRRILDLGCAGGIAAVSFARGGATVLAVDSTVEAVEATRLLAEREDVRFEVHHADLAELAFLRADSIDAAYSDGAFAEVPNLARVFRQVHRVLRPGSPLVMLMPHPFSALASVPSDSTPSFDDVARPTILSFTEVFTELIRAGFRVDTLLEPELPAADGRDLGCVVLRARKEGV</sequence>
<proteinExistence type="predicted"/>
<name>A0A6J6Y400_9ZZZZ</name>
<dbReference type="InterPro" id="IPR013216">
    <property type="entry name" value="Methyltransf_11"/>
</dbReference>
<reference evidence="3" key="1">
    <citation type="submission" date="2020-05" db="EMBL/GenBank/DDBJ databases">
        <authorList>
            <person name="Chiriac C."/>
            <person name="Salcher M."/>
            <person name="Ghai R."/>
            <person name="Kavagutti S V."/>
        </authorList>
    </citation>
    <scope>NUCLEOTIDE SEQUENCE</scope>
</reference>
<evidence type="ECO:0000313" key="3">
    <source>
        <dbReference type="EMBL" id="CAB4802684.1"/>
    </source>
</evidence>
<dbReference type="EMBL" id="CAFAAH010000170">
    <property type="protein sequence ID" value="CAB4802684.1"/>
    <property type="molecule type" value="Genomic_DNA"/>
</dbReference>
<dbReference type="AlphaFoldDB" id="A0A6J6Y400"/>
<dbReference type="Gene3D" id="3.40.50.150">
    <property type="entry name" value="Vaccinia Virus protein VP39"/>
    <property type="match status" value="1"/>
</dbReference>
<gene>
    <name evidence="3" type="ORF">UFOPK2996_01160</name>
</gene>
<dbReference type="PANTHER" id="PTHR43861">
    <property type="entry name" value="TRANS-ACONITATE 2-METHYLTRANSFERASE-RELATED"/>
    <property type="match status" value="1"/>
</dbReference>